<evidence type="ECO:0000256" key="12">
    <source>
        <dbReference type="PIRSR" id="PIRSR006816-2"/>
    </source>
</evidence>
<keyword evidence="4 12" id="KW-0001">2Fe-2S</keyword>
<feature type="binding site" evidence="12">
    <location>
        <position position="224"/>
    </location>
    <ligand>
        <name>[2Fe-2S] cluster</name>
        <dbReference type="ChEBI" id="CHEBI:190135"/>
    </ligand>
</feature>
<dbReference type="PIRSF" id="PIRSF006816">
    <property type="entry name" value="Cyc3_hyd_g"/>
    <property type="match status" value="1"/>
</dbReference>
<dbReference type="InterPro" id="IPR039261">
    <property type="entry name" value="FNR_nucleotide-bd"/>
</dbReference>
<evidence type="ECO:0000256" key="8">
    <source>
        <dbReference type="ARBA" id="ARBA00023004"/>
    </source>
</evidence>
<evidence type="ECO:0000256" key="10">
    <source>
        <dbReference type="ARBA" id="ARBA00034078"/>
    </source>
</evidence>
<evidence type="ECO:0000256" key="7">
    <source>
        <dbReference type="ARBA" id="ARBA00022982"/>
    </source>
</evidence>
<dbReference type="InterPro" id="IPR012165">
    <property type="entry name" value="Cyt_c3_hydrogenase_gsu"/>
</dbReference>
<feature type="domain" description="FAD-binding FR-type" evidence="13">
    <location>
        <begin position="9"/>
        <end position="107"/>
    </location>
</feature>
<dbReference type="Gene3D" id="3.40.50.80">
    <property type="entry name" value="Nucleotide-binding domain of ferredoxin-NADP reductase (FNR) module"/>
    <property type="match status" value="1"/>
</dbReference>
<dbReference type="Proteomes" id="UP000005096">
    <property type="component" value="Chromosome"/>
</dbReference>
<keyword evidence="2" id="KW-0813">Transport</keyword>
<organism evidence="14 15">
    <name type="scientific">Aminomonas paucivorans DSM 12260</name>
    <dbReference type="NCBI Taxonomy" id="584708"/>
    <lineage>
        <taxon>Bacteria</taxon>
        <taxon>Thermotogati</taxon>
        <taxon>Synergistota</taxon>
        <taxon>Synergistia</taxon>
        <taxon>Synergistales</taxon>
        <taxon>Synergistaceae</taxon>
        <taxon>Aminomonas</taxon>
    </lineage>
</organism>
<sequence length="262" mass="27384">MSVCGGHVFSEVRGTLVSRISLGTGAAWLEIRLPGPIPPVRAGQFALLSLPEVCDPLLGRPLAVARAQEDRVSFLCRRAGRGSGLLADLIPGQSVDLRLPLGRPVEVPQDRPVWFLGGSVGAAPLLMAPVPPGFRGWVLGFRDASWGPALEHLRGLLAGLPLTVACDDGSLGPKGNAVSALGERVRPGDCVVACGPEGMLQALRDLSRAGGFQAILGLERRMACGFGGCLGCRITRRDGTSARVCVDGPFFDGEELGDDVFA</sequence>
<keyword evidence="9 12" id="KW-0411">Iron-sulfur</keyword>
<feature type="binding site" evidence="12">
    <location>
        <position position="232"/>
    </location>
    <ligand>
        <name>[2Fe-2S] cluster</name>
        <dbReference type="ChEBI" id="CHEBI:190135"/>
    </ligand>
</feature>
<keyword evidence="6 11" id="KW-0274">FAD</keyword>
<dbReference type="PANTHER" id="PTHR43513">
    <property type="entry name" value="DIHYDROOROTATE DEHYDROGENASE B (NAD(+)), ELECTRON TRANSFER SUBUNIT"/>
    <property type="match status" value="1"/>
</dbReference>
<dbReference type="eggNOG" id="COG0543">
    <property type="taxonomic scope" value="Bacteria"/>
</dbReference>
<evidence type="ECO:0000256" key="6">
    <source>
        <dbReference type="ARBA" id="ARBA00022827"/>
    </source>
</evidence>
<evidence type="ECO:0000256" key="9">
    <source>
        <dbReference type="ARBA" id="ARBA00023014"/>
    </source>
</evidence>
<evidence type="ECO:0000313" key="14">
    <source>
        <dbReference type="EMBL" id="EFQ23667.1"/>
    </source>
</evidence>
<protein>
    <submittedName>
        <fullName evidence="14">Dihydroorotate dehydrogenase, electron transfer subunit, iron-sulfur cluster binding domain</fullName>
    </submittedName>
</protein>
<evidence type="ECO:0000313" key="15">
    <source>
        <dbReference type="Proteomes" id="UP000005096"/>
    </source>
</evidence>
<dbReference type="GO" id="GO:0051537">
    <property type="term" value="F:2 iron, 2 sulfur cluster binding"/>
    <property type="evidence" value="ECO:0007669"/>
    <property type="project" value="UniProtKB-KW"/>
</dbReference>
<keyword evidence="7" id="KW-0249">Electron transport</keyword>
<dbReference type="SUPFAM" id="SSF63380">
    <property type="entry name" value="Riboflavin synthase domain-like"/>
    <property type="match status" value="1"/>
</dbReference>
<accession>E3CYD4</accession>
<keyword evidence="3 11" id="KW-0285">Flavoprotein</keyword>
<dbReference type="SUPFAM" id="SSF52343">
    <property type="entry name" value="Ferredoxin reductase-like, C-terminal NADP-linked domain"/>
    <property type="match status" value="1"/>
</dbReference>
<evidence type="ECO:0000256" key="1">
    <source>
        <dbReference type="ARBA" id="ARBA00006422"/>
    </source>
</evidence>
<dbReference type="GO" id="GO:0016491">
    <property type="term" value="F:oxidoreductase activity"/>
    <property type="evidence" value="ECO:0007669"/>
    <property type="project" value="InterPro"/>
</dbReference>
<evidence type="ECO:0000256" key="11">
    <source>
        <dbReference type="PIRSR" id="PIRSR006816-1"/>
    </source>
</evidence>
<keyword evidence="8 12" id="KW-0408">Iron</keyword>
<dbReference type="InterPro" id="IPR037117">
    <property type="entry name" value="Dihydroorotate_DH_ele_sf"/>
</dbReference>
<dbReference type="EMBL" id="CM001022">
    <property type="protein sequence ID" value="EFQ23667.1"/>
    <property type="molecule type" value="Genomic_DNA"/>
</dbReference>
<dbReference type="PROSITE" id="PS51384">
    <property type="entry name" value="FAD_FR"/>
    <property type="match status" value="1"/>
</dbReference>
<dbReference type="GO" id="GO:0046872">
    <property type="term" value="F:metal ion binding"/>
    <property type="evidence" value="ECO:0007669"/>
    <property type="project" value="UniProtKB-KW"/>
</dbReference>
<dbReference type="STRING" id="584708.Apau_1242"/>
<evidence type="ECO:0000256" key="3">
    <source>
        <dbReference type="ARBA" id="ARBA00022630"/>
    </source>
</evidence>
<feature type="binding site" evidence="11">
    <location>
        <begin position="75"/>
        <end position="77"/>
    </location>
    <ligand>
        <name>FAD</name>
        <dbReference type="ChEBI" id="CHEBI:57692"/>
    </ligand>
</feature>
<comment type="similarity">
    <text evidence="1">Belongs to the PyrK family.</text>
</comment>
<dbReference type="Pfam" id="PF10418">
    <property type="entry name" value="DHODB_Fe-S_bind"/>
    <property type="match status" value="1"/>
</dbReference>
<dbReference type="InterPro" id="IPR050353">
    <property type="entry name" value="PyrK_electron_transfer"/>
</dbReference>
<proteinExistence type="inferred from homology"/>
<comment type="cofactor">
    <cofactor evidence="12">
        <name>[2Fe-2S] cluster</name>
        <dbReference type="ChEBI" id="CHEBI:190135"/>
    </cofactor>
    <text evidence="12">Binds 1 [2Fe-2S] cluster per subunit.</text>
</comment>
<evidence type="ECO:0000256" key="2">
    <source>
        <dbReference type="ARBA" id="ARBA00022448"/>
    </source>
</evidence>
<dbReference type="InterPro" id="IPR017938">
    <property type="entry name" value="Riboflavin_synthase-like_b-brl"/>
</dbReference>
<name>E3CYD4_9BACT</name>
<dbReference type="InterPro" id="IPR017927">
    <property type="entry name" value="FAD-bd_FR_type"/>
</dbReference>
<dbReference type="Gene3D" id="2.10.240.10">
    <property type="entry name" value="Dihydroorotate dehydrogenase, electron transfer subunit"/>
    <property type="match status" value="1"/>
</dbReference>
<feature type="binding site" evidence="12">
    <location>
        <position position="229"/>
    </location>
    <ligand>
        <name>[2Fe-2S] cluster</name>
        <dbReference type="ChEBI" id="CHEBI:190135"/>
    </ligand>
</feature>
<dbReference type="PaxDb" id="584708-Apau_1242"/>
<dbReference type="HOGENOM" id="CLU_003827_1_2_0"/>
<dbReference type="PANTHER" id="PTHR43513:SF3">
    <property type="entry name" value="DIHYDROOROTATE DEHYDROGENASE B (NAD(+)), ELECTRON TRANSFER SUBUNIT-RELATED"/>
    <property type="match status" value="1"/>
</dbReference>
<evidence type="ECO:0000259" key="13">
    <source>
        <dbReference type="PROSITE" id="PS51384"/>
    </source>
</evidence>
<gene>
    <name evidence="14" type="ORF">Apau_1242</name>
</gene>
<reference evidence="14 15" key="1">
    <citation type="journal article" date="2010" name="Stand. Genomic Sci.">
        <title>Non-contiguous finished genome sequence of Aminomonas paucivorans type strain (GLU-3).</title>
        <authorList>
            <person name="Pitluck S."/>
            <person name="Yasawong M."/>
            <person name="Held B."/>
            <person name="Lapidus A."/>
            <person name="Nolan M."/>
            <person name="Copeland A."/>
            <person name="Lucas S."/>
            <person name="Del Rio T.G."/>
            <person name="Tice H."/>
            <person name="Cheng J.F."/>
            <person name="Chertkov O."/>
            <person name="Goodwin L."/>
            <person name="Tapia R."/>
            <person name="Han C."/>
            <person name="Liolios K."/>
            <person name="Ivanova N."/>
            <person name="Mavromatis K."/>
            <person name="Ovchinnikova G."/>
            <person name="Pati A."/>
            <person name="Chen A."/>
            <person name="Palaniappan K."/>
            <person name="Land M."/>
            <person name="Hauser L."/>
            <person name="Chang Y.J."/>
            <person name="Jeffries C.D."/>
            <person name="Pukall R."/>
            <person name="Spring S."/>
            <person name="Rohde M."/>
            <person name="Sikorski J."/>
            <person name="Goker M."/>
            <person name="Woyke T."/>
            <person name="Bristow J."/>
            <person name="Eisen J.A."/>
            <person name="Markowitz V."/>
            <person name="Hugenholtz P."/>
            <person name="Kyrpides N.C."/>
            <person name="Klenk H.P."/>
        </authorList>
    </citation>
    <scope>NUCLEOTIDE SEQUENCE [LARGE SCALE GENOMIC DNA]</scope>
    <source>
        <strain evidence="14 15">DSM 12260</strain>
    </source>
</reference>
<dbReference type="GO" id="GO:0006221">
    <property type="term" value="P:pyrimidine nucleotide biosynthetic process"/>
    <property type="evidence" value="ECO:0007669"/>
    <property type="project" value="InterPro"/>
</dbReference>
<comment type="cofactor">
    <cofactor evidence="10">
        <name>[2Fe-2S] cluster</name>
        <dbReference type="ChEBI" id="CHEBI:190135"/>
    </cofactor>
</comment>
<evidence type="ECO:0000256" key="4">
    <source>
        <dbReference type="ARBA" id="ARBA00022714"/>
    </source>
</evidence>
<dbReference type="GO" id="GO:0050660">
    <property type="term" value="F:flavin adenine dinucleotide binding"/>
    <property type="evidence" value="ECO:0007669"/>
    <property type="project" value="InterPro"/>
</dbReference>
<feature type="binding site" evidence="12">
    <location>
        <position position="245"/>
    </location>
    <ligand>
        <name>[2Fe-2S] cluster</name>
        <dbReference type="ChEBI" id="CHEBI:190135"/>
    </ligand>
</feature>
<dbReference type="AlphaFoldDB" id="E3CYD4"/>
<comment type="cofactor">
    <cofactor evidence="11">
        <name>FAD</name>
        <dbReference type="ChEBI" id="CHEBI:57692"/>
    </cofactor>
    <text evidence="11">Binds 1 FAD per subunit.</text>
</comment>
<evidence type="ECO:0000256" key="5">
    <source>
        <dbReference type="ARBA" id="ARBA00022723"/>
    </source>
</evidence>
<dbReference type="Gene3D" id="2.40.30.10">
    <property type="entry name" value="Translation factors"/>
    <property type="match status" value="1"/>
</dbReference>
<dbReference type="InterPro" id="IPR019480">
    <property type="entry name" value="Dihydroorotate_DH_Fe-S-bd"/>
</dbReference>
<keyword evidence="5 12" id="KW-0479">Metal-binding</keyword>
<keyword evidence="15" id="KW-1185">Reference proteome</keyword>